<dbReference type="Pfam" id="PF04799">
    <property type="entry name" value="Fzo_mitofusin"/>
    <property type="match status" value="1"/>
</dbReference>
<protein>
    <recommendedName>
        <fullName evidence="11">Dynamin-type G domain-containing protein</fullName>
    </recommendedName>
</protein>
<dbReference type="InterPro" id="IPR045063">
    <property type="entry name" value="Dynamin_N"/>
</dbReference>
<dbReference type="InterPro" id="IPR027094">
    <property type="entry name" value="Mitofusin_fam"/>
</dbReference>
<dbReference type="AlphaFoldDB" id="A0A8T2JRH0"/>
<reference evidence="12" key="1">
    <citation type="thesis" date="2020" institute="ProQuest LLC" country="789 East Eisenhower Parkway, Ann Arbor, MI, USA">
        <title>Comparative Genomics and Chromosome Evolution.</title>
        <authorList>
            <person name="Mudd A.B."/>
        </authorList>
    </citation>
    <scope>NUCLEOTIDE SEQUENCE</scope>
    <source>
        <strain evidence="12">Female2</strain>
        <tissue evidence="12">Blood</tissue>
    </source>
</reference>
<keyword evidence="4" id="KW-1000">Mitochondrion outer membrane</keyword>
<comment type="caution">
    <text evidence="12">The sequence shown here is derived from an EMBL/GenBank/DDBJ whole genome shotgun (WGS) entry which is preliminary data.</text>
</comment>
<evidence type="ECO:0000256" key="7">
    <source>
        <dbReference type="ARBA" id="ARBA00023054"/>
    </source>
</evidence>
<evidence type="ECO:0000256" key="8">
    <source>
        <dbReference type="ARBA" id="ARBA00023128"/>
    </source>
</evidence>
<evidence type="ECO:0000256" key="2">
    <source>
        <dbReference type="ARBA" id="ARBA00022692"/>
    </source>
</evidence>
<dbReference type="OrthoDB" id="6256226at2759"/>
<name>A0A8T2JRH0_9PIPI</name>
<keyword evidence="7" id="KW-0175">Coiled coil</keyword>
<dbReference type="Proteomes" id="UP000812440">
    <property type="component" value="Chromosome 5"/>
</dbReference>
<accession>A0A8T2JRH0</accession>
<keyword evidence="3" id="KW-0547">Nucleotide-binding</keyword>
<evidence type="ECO:0000313" key="13">
    <source>
        <dbReference type="Proteomes" id="UP000812440"/>
    </source>
</evidence>
<evidence type="ECO:0000256" key="3">
    <source>
        <dbReference type="ARBA" id="ARBA00022741"/>
    </source>
</evidence>
<organism evidence="12 13">
    <name type="scientific">Hymenochirus boettgeri</name>
    <name type="common">Congo dwarf clawed frog</name>
    <dbReference type="NCBI Taxonomy" id="247094"/>
    <lineage>
        <taxon>Eukaryota</taxon>
        <taxon>Metazoa</taxon>
        <taxon>Chordata</taxon>
        <taxon>Craniata</taxon>
        <taxon>Vertebrata</taxon>
        <taxon>Euteleostomi</taxon>
        <taxon>Amphibia</taxon>
        <taxon>Batrachia</taxon>
        <taxon>Anura</taxon>
        <taxon>Pipoidea</taxon>
        <taxon>Pipidae</taxon>
        <taxon>Pipinae</taxon>
        <taxon>Hymenochirus</taxon>
    </lineage>
</organism>
<evidence type="ECO:0000256" key="10">
    <source>
        <dbReference type="ARBA" id="ARBA00023136"/>
    </source>
</evidence>
<dbReference type="PANTHER" id="PTHR10465">
    <property type="entry name" value="TRANSMEMBRANE GTPASE FZO1"/>
    <property type="match status" value="1"/>
</dbReference>
<dbReference type="InterPro" id="IPR030381">
    <property type="entry name" value="G_DYNAMIN_dom"/>
</dbReference>
<dbReference type="Pfam" id="PF00350">
    <property type="entry name" value="Dynamin_N"/>
    <property type="match status" value="1"/>
</dbReference>
<evidence type="ECO:0000256" key="6">
    <source>
        <dbReference type="ARBA" id="ARBA00022989"/>
    </source>
</evidence>
<dbReference type="GO" id="GO:0005525">
    <property type="term" value="F:GTP binding"/>
    <property type="evidence" value="ECO:0007669"/>
    <property type="project" value="UniProtKB-KW"/>
</dbReference>
<evidence type="ECO:0000256" key="5">
    <source>
        <dbReference type="ARBA" id="ARBA00022801"/>
    </source>
</evidence>
<feature type="non-terminal residue" evidence="12">
    <location>
        <position position="1"/>
    </location>
</feature>
<dbReference type="GO" id="GO:0003924">
    <property type="term" value="F:GTPase activity"/>
    <property type="evidence" value="ECO:0007669"/>
    <property type="project" value="InterPro"/>
</dbReference>
<dbReference type="GO" id="GO:0051646">
    <property type="term" value="P:mitochondrion localization"/>
    <property type="evidence" value="ECO:0007669"/>
    <property type="project" value="TreeGrafter"/>
</dbReference>
<keyword evidence="10" id="KW-0472">Membrane</keyword>
<dbReference type="InterPro" id="IPR006884">
    <property type="entry name" value="Fzo/mitofusin_HR2"/>
</dbReference>
<evidence type="ECO:0000256" key="4">
    <source>
        <dbReference type="ARBA" id="ARBA00022787"/>
    </source>
</evidence>
<evidence type="ECO:0000256" key="9">
    <source>
        <dbReference type="ARBA" id="ARBA00023134"/>
    </source>
</evidence>
<dbReference type="GO" id="GO:0008053">
    <property type="term" value="P:mitochondrial fusion"/>
    <property type="evidence" value="ECO:0007669"/>
    <property type="project" value="InterPro"/>
</dbReference>
<dbReference type="EMBL" id="JAACNH010000004">
    <property type="protein sequence ID" value="KAG8445161.1"/>
    <property type="molecule type" value="Genomic_DNA"/>
</dbReference>
<keyword evidence="8" id="KW-0496">Mitochondrion</keyword>
<dbReference type="CDD" id="cd09912">
    <property type="entry name" value="DLP_2"/>
    <property type="match status" value="1"/>
</dbReference>
<dbReference type="GO" id="GO:0005741">
    <property type="term" value="C:mitochondrial outer membrane"/>
    <property type="evidence" value="ECO:0007669"/>
    <property type="project" value="UniProtKB-SubCell"/>
</dbReference>
<dbReference type="InterPro" id="IPR027417">
    <property type="entry name" value="P-loop_NTPase"/>
</dbReference>
<comment type="subcellular location">
    <subcellularLocation>
        <location evidence="1">Mitochondrion outer membrane</location>
        <topology evidence="1">Multi-pass membrane protein</topology>
    </subcellularLocation>
</comment>
<dbReference type="PANTHER" id="PTHR10465:SF2">
    <property type="entry name" value="MITOFUSIN-1"/>
    <property type="match status" value="1"/>
</dbReference>
<gene>
    <name evidence="12" type="ORF">GDO86_010073</name>
</gene>
<keyword evidence="6" id="KW-1133">Transmembrane helix</keyword>
<dbReference type="Gene3D" id="3.40.50.300">
    <property type="entry name" value="P-loop containing nucleotide triphosphate hydrolases"/>
    <property type="match status" value="1"/>
</dbReference>
<keyword evidence="13" id="KW-1185">Reference proteome</keyword>
<evidence type="ECO:0000256" key="1">
    <source>
        <dbReference type="ARBA" id="ARBA00004374"/>
    </source>
</evidence>
<dbReference type="SUPFAM" id="SSF111479">
    <property type="entry name" value="Fzo-like conserved region"/>
    <property type="match status" value="1"/>
</dbReference>
<proteinExistence type="predicted"/>
<dbReference type="Gene3D" id="1.20.5.110">
    <property type="match status" value="1"/>
</dbReference>
<keyword evidence="9" id="KW-0342">GTP-binding</keyword>
<keyword evidence="5" id="KW-0378">Hydrolase</keyword>
<dbReference type="PROSITE" id="PS51718">
    <property type="entry name" value="G_DYNAMIN_2"/>
    <property type="match status" value="1"/>
</dbReference>
<dbReference type="FunFam" id="3.40.50.300:FF:000214">
    <property type="entry name" value="Mitofusin 2"/>
    <property type="match status" value="1"/>
</dbReference>
<dbReference type="SUPFAM" id="SSF52540">
    <property type="entry name" value="P-loop containing nucleoside triphosphate hydrolases"/>
    <property type="match status" value="1"/>
</dbReference>
<evidence type="ECO:0000313" key="12">
    <source>
        <dbReference type="EMBL" id="KAG8445161.1"/>
    </source>
</evidence>
<evidence type="ECO:0000259" key="11">
    <source>
        <dbReference type="PROSITE" id="PS51718"/>
    </source>
</evidence>
<feature type="domain" description="Dynamin-type G" evidence="11">
    <location>
        <begin position="73"/>
        <end position="322"/>
    </location>
</feature>
<sequence length="719" mass="81222">MEETSTSPLKHFVQAKKTITFLFDLLGDYVIEGVNFVEATFQNPELKAVTTVDDLKKIQASKTKLAGIGEVLARRNMKVAFFGRTSSGKSTVINSMLWDKVLPSGIGHTTNCFLSVEGTEGDKAYLMTEGSEEKKSVKTVNQLAHALHMDKDLEAGCLVHVFWPKVKCALLRDDLVLVDSPGTDVTTELDSWIDKFCLDADVFVLVANSESTLMNTEKHFFHKVNEKLSKPNIFILNNRWDASASEPEYMEDVRNQHMERCQSFLVEELKVVDSSEAQKRIFFVSAKEVLNARMYKAQGMPEAGAALAEGFQTRLLEFQKFEKLLSTECISQSAVKTKFEQHTITAKQITDTVKDIMDAINIKAADKRVRSIVERESQSDKLEYLKNQMMILSKEIEKRIQHITKEVDEQVSCAMLDEILHLSRLVDKFDAEFHPSLSVLKLYKNELNIHIEKGMGRKLADRCSDAVNASIQKAQEDIIENLKPLLPPSVQDQICTSLSCKKFDLSYNINCEKLCCDFQEDIEFHFSFGLMSLANRFLGSKNTRFLVGFAEPVLQIPRPLTPTATVNPALPCESPSQEELVVSVVSGLASLTSRGSMGVLIIGGVIWRTVGWRLISGLLMAYGGLYLYERLTWTTRAKERAFKKQFVNYAAQKLQMIVSFTSANCSQQVLKELENTFKHLCQKVDITERDLTDSVYKLSEDITQLEKIQSNSRVLRYCM</sequence>
<keyword evidence="2" id="KW-0812">Transmembrane</keyword>